<dbReference type="GO" id="GO:0005829">
    <property type="term" value="C:cytosol"/>
    <property type="evidence" value="ECO:0007669"/>
    <property type="project" value="TreeGrafter"/>
</dbReference>
<name>W5YJK9_9GAMM</name>
<dbReference type="GO" id="GO:0009244">
    <property type="term" value="P:lipopolysaccharide core region biosynthetic process"/>
    <property type="evidence" value="ECO:0007669"/>
    <property type="project" value="TreeGrafter"/>
</dbReference>
<evidence type="ECO:0000256" key="1">
    <source>
        <dbReference type="ARBA" id="ARBA00022676"/>
    </source>
</evidence>
<dbReference type="STRING" id="1420916.AU14_13685"/>
<dbReference type="SUPFAM" id="SSF53756">
    <property type="entry name" value="UDP-Glycosyltransferase/glycogen phosphorylase"/>
    <property type="match status" value="1"/>
</dbReference>
<comment type="similarity">
    <text evidence="3">Belongs to the glycosyltransferase 9 family.</text>
</comment>
<proteinExistence type="inferred from homology"/>
<evidence type="ECO:0000313" key="4">
    <source>
        <dbReference type="EMBL" id="AHI29271.1"/>
    </source>
</evidence>
<reference evidence="4 5" key="1">
    <citation type="journal article" date="2014" name="Genome Announc.">
        <title>Draft Genome Sequences of Marinobacter similis A3d10T and Marinobacter salarius R9SW1T.</title>
        <authorList>
            <person name="Ivanova E.P."/>
            <person name="Ng H.J."/>
            <person name="Webb H.K."/>
            <person name="Feng G."/>
            <person name="Oshima K."/>
            <person name="Hattori M."/>
            <person name="Ohkuma M."/>
            <person name="Sergeev A.F."/>
            <person name="Mikhailov V.V."/>
            <person name="Crawford R.J."/>
            <person name="Sawabe T."/>
        </authorList>
    </citation>
    <scope>NUCLEOTIDE SEQUENCE [LARGE SCALE GENOMIC DNA]</scope>
    <source>
        <strain evidence="4 5">A3d10</strain>
    </source>
</reference>
<keyword evidence="5" id="KW-1185">Reference proteome</keyword>
<evidence type="ECO:0000313" key="5">
    <source>
        <dbReference type="Proteomes" id="UP000061489"/>
    </source>
</evidence>
<accession>W5YJK9</accession>
<dbReference type="PANTHER" id="PTHR30160">
    <property type="entry name" value="TETRAACYLDISACCHARIDE 4'-KINASE-RELATED"/>
    <property type="match status" value="1"/>
</dbReference>
<dbReference type="PANTHER" id="PTHR30160:SF21">
    <property type="entry name" value="LIPOPOLYSACCHARIDE CORE HEPTOSYLTRANSFERASE OPSX"/>
    <property type="match status" value="1"/>
</dbReference>
<dbReference type="InterPro" id="IPR002201">
    <property type="entry name" value="Glyco_trans_9"/>
</dbReference>
<dbReference type="Gene3D" id="3.40.50.2000">
    <property type="entry name" value="Glycogen Phosphorylase B"/>
    <property type="match status" value="2"/>
</dbReference>
<keyword evidence="2 4" id="KW-0808">Transferase</keyword>
<protein>
    <submittedName>
        <fullName evidence="4">ADP-heptose--LPS heptosyltransferase</fullName>
    </submittedName>
</protein>
<dbReference type="KEGG" id="msx:AU14_13685"/>
<dbReference type="HOGENOM" id="CLU_038371_2_0_6"/>
<dbReference type="CDD" id="cd03789">
    <property type="entry name" value="GT9_LPS_heptosyltransferase"/>
    <property type="match status" value="1"/>
</dbReference>
<organism evidence="4 5">
    <name type="scientific">Marinobacter similis</name>
    <dbReference type="NCBI Taxonomy" id="1420916"/>
    <lineage>
        <taxon>Bacteria</taxon>
        <taxon>Pseudomonadati</taxon>
        <taxon>Pseudomonadota</taxon>
        <taxon>Gammaproteobacteria</taxon>
        <taxon>Pseudomonadales</taxon>
        <taxon>Marinobacteraceae</taxon>
        <taxon>Marinobacter</taxon>
    </lineage>
</organism>
<keyword evidence="1" id="KW-0328">Glycosyltransferase</keyword>
<dbReference type="GO" id="GO:0008713">
    <property type="term" value="F:ADP-heptose-lipopolysaccharide heptosyltransferase activity"/>
    <property type="evidence" value="ECO:0007669"/>
    <property type="project" value="TreeGrafter"/>
</dbReference>
<dbReference type="FunFam" id="3.40.50.2000:FF:000023">
    <property type="entry name" value="ADP-heptose--LPS heptosyltransferase II"/>
    <property type="match status" value="1"/>
</dbReference>
<dbReference type="EMBL" id="CP007151">
    <property type="protein sequence ID" value="AHI29271.1"/>
    <property type="molecule type" value="Genomic_DNA"/>
</dbReference>
<dbReference type="InterPro" id="IPR051199">
    <property type="entry name" value="LPS_LOS_Heptosyltrfase"/>
</dbReference>
<dbReference type="Proteomes" id="UP000061489">
    <property type="component" value="Chromosome"/>
</dbReference>
<evidence type="ECO:0000256" key="3">
    <source>
        <dbReference type="ARBA" id="ARBA00043995"/>
    </source>
</evidence>
<evidence type="ECO:0000256" key="2">
    <source>
        <dbReference type="ARBA" id="ARBA00022679"/>
    </source>
</evidence>
<dbReference type="Pfam" id="PF01075">
    <property type="entry name" value="Glyco_transf_9"/>
    <property type="match status" value="1"/>
</dbReference>
<gene>
    <name evidence="4" type="ORF">AU14_13685</name>
</gene>
<dbReference type="AlphaFoldDB" id="W5YJK9"/>
<sequence>MPPSSMIASPMTSICILRLSAIGDVTHVIPVVLSLQEQLPGVKITWVIGKIEAKLIGDLPGVEFIVFDKKAGRQGYADLRKQMKGRSFDALLHMQVALRANLAAACIPAKVKVGYDQARSKDLHSLFINKRIAPAPQQHVRDCLASFLEPLGLLPAAPQWNIPLSEGDHEFARQQLAADRQNLMISPCASHTLRNWPAERYAQLADHAIREHGMKVILVGSPAPFEAEYCDAIEAAMKEKAHNICGKDTLKQLTALMTHADLVVAPDTGPAHIASAVGTDVLGIYAASNPYRSGPYNSLEWCVNRYPEALEQFTGKTVDQSRWGAKAEFEGAMELVTVQDATDMLDKWIQSRRAAEPKTASDLS</sequence>